<dbReference type="PANTHER" id="PTHR35563:SF2">
    <property type="entry name" value="BARREL METAL-DEPENDENT HYDROLASE, PUTATIVE (AFU_ORTHOLOGUE AFUA_1G16240)-RELATED"/>
    <property type="match status" value="1"/>
</dbReference>
<evidence type="ECO:0000313" key="3">
    <source>
        <dbReference type="EMBL" id="WFG39344.1"/>
    </source>
</evidence>
<dbReference type="SUPFAM" id="SSF51556">
    <property type="entry name" value="Metallo-dependent hydrolases"/>
    <property type="match status" value="1"/>
</dbReference>
<dbReference type="EMBL" id="WMBE01000001">
    <property type="protein sequence ID" value="MDG0865927.1"/>
    <property type="molecule type" value="Genomic_DNA"/>
</dbReference>
<dbReference type="PANTHER" id="PTHR35563">
    <property type="entry name" value="BARREL METAL-DEPENDENT HYDROLASE, PUTATIVE (AFU_ORTHOLOGUE AFUA_1G16240)-RELATED"/>
    <property type="match status" value="1"/>
</dbReference>
<dbReference type="InterPro" id="IPR052358">
    <property type="entry name" value="Aro_Compnd_Degr_Hydrolases"/>
</dbReference>
<dbReference type="Proteomes" id="UP001219901">
    <property type="component" value="Chromosome"/>
</dbReference>
<reference evidence="4 5" key="1">
    <citation type="submission" date="2019-11" db="EMBL/GenBank/DDBJ databases">
        <authorList>
            <person name="Cho J.-C."/>
        </authorList>
    </citation>
    <scope>NUCLEOTIDE SEQUENCE [LARGE SCALE GENOMIC DNA]</scope>
    <source>
        <strain evidence="3 4">JH1073</strain>
        <strain evidence="2 5">JH702</strain>
    </source>
</reference>
<dbReference type="GO" id="GO:0016787">
    <property type="term" value="F:hydrolase activity"/>
    <property type="evidence" value="ECO:0007669"/>
    <property type="project" value="InterPro"/>
</dbReference>
<reference evidence="3" key="2">
    <citation type="journal article" date="2023" name="Nat. Commun.">
        <title>Cultivation of marine bacteria of the SAR202 clade.</title>
        <authorList>
            <person name="Lim Y."/>
            <person name="Seo J.H."/>
            <person name="Giovannoni S.J."/>
            <person name="Kang I."/>
            <person name="Cho J.C."/>
        </authorList>
    </citation>
    <scope>NUCLEOTIDE SEQUENCE</scope>
    <source>
        <strain evidence="3">JH1073</strain>
    </source>
</reference>
<reference evidence="4" key="3">
    <citation type="submission" date="2023-06" db="EMBL/GenBank/DDBJ databases">
        <title>Pangenomics reveal diversification of enzyme families and niche specialization in globally abundant SAR202 bacteria.</title>
        <authorList>
            <person name="Saw J.H.W."/>
        </authorList>
    </citation>
    <scope>NUCLEOTIDE SEQUENCE [LARGE SCALE GENOMIC DNA]</scope>
    <source>
        <strain evidence="4">JH1073</strain>
    </source>
</reference>
<evidence type="ECO:0000313" key="2">
    <source>
        <dbReference type="EMBL" id="MDG0865927.1"/>
    </source>
</evidence>
<feature type="domain" description="Amidohydrolase-related" evidence="1">
    <location>
        <begin position="59"/>
        <end position="296"/>
    </location>
</feature>
<evidence type="ECO:0000313" key="4">
    <source>
        <dbReference type="Proteomes" id="UP001219901"/>
    </source>
</evidence>
<dbReference type="Gene3D" id="3.20.20.140">
    <property type="entry name" value="Metal-dependent hydrolases"/>
    <property type="match status" value="1"/>
</dbReference>
<dbReference type="InterPro" id="IPR006680">
    <property type="entry name" value="Amidohydro-rel"/>
</dbReference>
<keyword evidence="4" id="KW-1185">Reference proteome</keyword>
<dbReference type="Proteomes" id="UP001321249">
    <property type="component" value="Unassembled WGS sequence"/>
</dbReference>
<name>A0AAJ5ZFV5_9CHLR</name>
<accession>A0AAJ5ZFV5</accession>
<proteinExistence type="predicted"/>
<sequence length="296" mass="33613">MCPKQSPIRAECLQHIGTKSSSTKIRWILMIIEWNAHMFSSDTEKYPFHEKAAYHPQQDMRFSDPLADYLARMEEEGIDRAVLVHPEPYGDDHRLALDCVAARPDLFKTTALFYPKDDDAPAKLRALVADHGDSLVAFRFHAHEGKREYLDSFRDANVRELWRTAGELGLIIELHIGPDYSAQAAELAREFPEFTVLVDHMAEAKYGSGPEFSDTIRMSELDNVYMKLSGLNHYATDEPLFESVIPFSRWVADSFGPDRMVWGSGTPGIVDAHMAHWSTEDRAKVKGGNLRRLLGF</sequence>
<dbReference type="AlphaFoldDB" id="A0AAJ5ZFV5"/>
<dbReference type="Pfam" id="PF04909">
    <property type="entry name" value="Amidohydro_2"/>
    <property type="match status" value="1"/>
</dbReference>
<dbReference type="EMBL" id="CP046147">
    <property type="protein sequence ID" value="WFG39344.1"/>
    <property type="molecule type" value="Genomic_DNA"/>
</dbReference>
<organism evidence="3 4">
    <name type="scientific">Candidatus Lucifugimonas marina</name>
    <dbReference type="NCBI Taxonomy" id="3038979"/>
    <lineage>
        <taxon>Bacteria</taxon>
        <taxon>Bacillati</taxon>
        <taxon>Chloroflexota</taxon>
        <taxon>Dehalococcoidia</taxon>
        <taxon>SAR202 cluster</taxon>
        <taxon>Candidatus Lucifugimonadales</taxon>
        <taxon>Candidatus Lucifugimonadaceae</taxon>
        <taxon>Candidatus Lucifugimonas</taxon>
    </lineage>
</organism>
<evidence type="ECO:0000313" key="5">
    <source>
        <dbReference type="Proteomes" id="UP001321249"/>
    </source>
</evidence>
<protein>
    <submittedName>
        <fullName evidence="3">Amidohydrolase family protein</fullName>
    </submittedName>
</protein>
<gene>
    <name evidence="2" type="ORF">GKO46_02430</name>
    <name evidence="3" type="ORF">GKO48_06830</name>
</gene>
<dbReference type="InterPro" id="IPR032466">
    <property type="entry name" value="Metal_Hydrolase"/>
</dbReference>
<evidence type="ECO:0000259" key="1">
    <source>
        <dbReference type="Pfam" id="PF04909"/>
    </source>
</evidence>